<keyword evidence="2" id="KW-1185">Reference proteome</keyword>
<protein>
    <recommendedName>
        <fullName evidence="3">Tetratricopeptide repeat protein</fullName>
    </recommendedName>
</protein>
<dbReference type="AlphaFoldDB" id="A0A8S1YPI1"/>
<comment type="caution">
    <text evidence="1">The sequence shown here is derived from an EMBL/GenBank/DDBJ whole genome shotgun (WGS) entry which is preliminary data.</text>
</comment>
<dbReference type="Proteomes" id="UP000683925">
    <property type="component" value="Unassembled WGS sequence"/>
</dbReference>
<organism evidence="1 2">
    <name type="scientific">Paramecium octaurelia</name>
    <dbReference type="NCBI Taxonomy" id="43137"/>
    <lineage>
        <taxon>Eukaryota</taxon>
        <taxon>Sar</taxon>
        <taxon>Alveolata</taxon>
        <taxon>Ciliophora</taxon>
        <taxon>Intramacronucleata</taxon>
        <taxon>Oligohymenophorea</taxon>
        <taxon>Peniculida</taxon>
        <taxon>Parameciidae</taxon>
        <taxon>Paramecium</taxon>
    </lineage>
</organism>
<dbReference type="EMBL" id="CAJJDP010000302">
    <property type="protein sequence ID" value="CAD8215551.1"/>
    <property type="molecule type" value="Genomic_DNA"/>
</dbReference>
<gene>
    <name evidence="1" type="ORF">POCTA_138.1.T2980001</name>
</gene>
<reference evidence="1" key="1">
    <citation type="submission" date="2021-01" db="EMBL/GenBank/DDBJ databases">
        <authorList>
            <consortium name="Genoscope - CEA"/>
            <person name="William W."/>
        </authorList>
    </citation>
    <scope>NUCLEOTIDE SEQUENCE</scope>
</reference>
<dbReference type="OrthoDB" id="320696at2759"/>
<accession>A0A8S1YPI1</accession>
<evidence type="ECO:0000313" key="2">
    <source>
        <dbReference type="Proteomes" id="UP000683925"/>
    </source>
</evidence>
<evidence type="ECO:0008006" key="3">
    <source>
        <dbReference type="Google" id="ProtNLM"/>
    </source>
</evidence>
<evidence type="ECO:0000313" key="1">
    <source>
        <dbReference type="EMBL" id="CAD8215551.1"/>
    </source>
</evidence>
<name>A0A8S1YPI1_PAROT</name>
<proteinExistence type="predicted"/>
<sequence length="58" mass="6714">MDALKNFERALKINPTAHRLKYKADSLIELRRSSEAKYFYFAAGFGQNAYIKSQLSKI</sequence>